<organism evidence="2 3">
    <name type="scientific">Globisporangium ultimum (strain ATCC 200006 / CBS 805.95 / DAOM BR144)</name>
    <name type="common">Pythium ultimum</name>
    <dbReference type="NCBI Taxonomy" id="431595"/>
    <lineage>
        <taxon>Eukaryota</taxon>
        <taxon>Sar</taxon>
        <taxon>Stramenopiles</taxon>
        <taxon>Oomycota</taxon>
        <taxon>Peronosporomycetes</taxon>
        <taxon>Pythiales</taxon>
        <taxon>Pythiaceae</taxon>
        <taxon>Globisporangium</taxon>
    </lineage>
</organism>
<proteinExistence type="predicted"/>
<accession>K3W8Q6</accession>
<feature type="transmembrane region" description="Helical" evidence="1">
    <location>
        <begin position="413"/>
        <end position="438"/>
    </location>
</feature>
<feature type="transmembrane region" description="Helical" evidence="1">
    <location>
        <begin position="153"/>
        <end position="173"/>
    </location>
</feature>
<keyword evidence="1" id="KW-0812">Transmembrane</keyword>
<keyword evidence="1" id="KW-1133">Transmembrane helix</keyword>
<feature type="transmembrane region" description="Helical" evidence="1">
    <location>
        <begin position="12"/>
        <end position="38"/>
    </location>
</feature>
<keyword evidence="1" id="KW-0472">Membrane</keyword>
<reference evidence="3" key="1">
    <citation type="journal article" date="2010" name="Genome Biol.">
        <title>Genome sequence of the necrotrophic plant pathogen Pythium ultimum reveals original pathogenicity mechanisms and effector repertoire.</title>
        <authorList>
            <person name="Levesque C.A."/>
            <person name="Brouwer H."/>
            <person name="Cano L."/>
            <person name="Hamilton J.P."/>
            <person name="Holt C."/>
            <person name="Huitema E."/>
            <person name="Raffaele S."/>
            <person name="Robideau G.P."/>
            <person name="Thines M."/>
            <person name="Win J."/>
            <person name="Zerillo M.M."/>
            <person name="Beakes G.W."/>
            <person name="Boore J.L."/>
            <person name="Busam D."/>
            <person name="Dumas B."/>
            <person name="Ferriera S."/>
            <person name="Fuerstenberg S.I."/>
            <person name="Gachon C.M."/>
            <person name="Gaulin E."/>
            <person name="Govers F."/>
            <person name="Grenville-Briggs L."/>
            <person name="Horner N."/>
            <person name="Hostetler J."/>
            <person name="Jiang R.H."/>
            <person name="Johnson J."/>
            <person name="Krajaejun T."/>
            <person name="Lin H."/>
            <person name="Meijer H.J."/>
            <person name="Moore B."/>
            <person name="Morris P."/>
            <person name="Phuntmart V."/>
            <person name="Puiu D."/>
            <person name="Shetty J."/>
            <person name="Stajich J.E."/>
            <person name="Tripathy S."/>
            <person name="Wawra S."/>
            <person name="van West P."/>
            <person name="Whitty B.R."/>
            <person name="Coutinho P.M."/>
            <person name="Henrissat B."/>
            <person name="Martin F."/>
            <person name="Thomas P.D."/>
            <person name="Tyler B.M."/>
            <person name="De Vries R.P."/>
            <person name="Kamoun S."/>
            <person name="Yandell M."/>
            <person name="Tisserat N."/>
            <person name="Buell C.R."/>
        </authorList>
    </citation>
    <scope>NUCLEOTIDE SEQUENCE</scope>
    <source>
        <strain evidence="3">DAOM:BR144</strain>
    </source>
</reference>
<dbReference type="AlphaFoldDB" id="K3W8Q6"/>
<feature type="transmembrane region" description="Helical" evidence="1">
    <location>
        <begin position="113"/>
        <end position="132"/>
    </location>
</feature>
<feature type="transmembrane region" description="Helical" evidence="1">
    <location>
        <begin position="84"/>
        <end position="107"/>
    </location>
</feature>
<dbReference type="VEuPathDB" id="FungiDB:PYU1_G001347"/>
<keyword evidence="3" id="KW-1185">Reference proteome</keyword>
<name>K3W8Q6_GLOUD</name>
<dbReference type="EnsemblProtists" id="PYU1_T001347">
    <property type="protein sequence ID" value="PYU1_T001347"/>
    <property type="gene ID" value="PYU1_G001347"/>
</dbReference>
<dbReference type="HOGENOM" id="CLU_014711_2_1_1"/>
<dbReference type="EMBL" id="GL376626">
    <property type="status" value="NOT_ANNOTATED_CDS"/>
    <property type="molecule type" value="Genomic_DNA"/>
</dbReference>
<reference evidence="3" key="2">
    <citation type="submission" date="2010-04" db="EMBL/GenBank/DDBJ databases">
        <authorList>
            <person name="Buell R."/>
            <person name="Hamilton J."/>
            <person name="Hostetler J."/>
        </authorList>
    </citation>
    <scope>NUCLEOTIDE SEQUENCE [LARGE SCALE GENOMIC DNA]</scope>
    <source>
        <strain evidence="3">DAOM:BR144</strain>
    </source>
</reference>
<evidence type="ECO:0000313" key="3">
    <source>
        <dbReference type="Proteomes" id="UP000019132"/>
    </source>
</evidence>
<dbReference type="OMA" id="FEYMHEI"/>
<dbReference type="eggNOG" id="ENOG502SJD4">
    <property type="taxonomic scope" value="Eukaryota"/>
</dbReference>
<dbReference type="InParanoid" id="K3W8Q6"/>
<dbReference type="STRING" id="431595.K3W8Q6"/>
<dbReference type="Proteomes" id="UP000019132">
    <property type="component" value="Unassembled WGS sequence"/>
</dbReference>
<feature type="transmembrane region" description="Helical" evidence="1">
    <location>
        <begin position="501"/>
        <end position="522"/>
    </location>
</feature>
<feature type="transmembrane region" description="Helical" evidence="1">
    <location>
        <begin position="458"/>
        <end position="480"/>
    </location>
</feature>
<protein>
    <submittedName>
        <fullName evidence="2">Uncharacterized protein</fullName>
    </submittedName>
</protein>
<reference evidence="2" key="3">
    <citation type="submission" date="2015-02" db="UniProtKB">
        <authorList>
            <consortium name="EnsemblProtists"/>
        </authorList>
    </citation>
    <scope>IDENTIFICATION</scope>
    <source>
        <strain evidence="2">DAOM BR144</strain>
    </source>
</reference>
<evidence type="ECO:0000313" key="2">
    <source>
        <dbReference type="EnsemblProtists" id="PYU1_T001347"/>
    </source>
</evidence>
<sequence length="524" mass="58390">MKDYSDNTSLLRILLVGVLTTTPSFMAILCLDAIPMQYPASGWNRNISTWIRVFCGSFLLAAGICFRLQVFVPAACVNMRKTALVGLVTGCGNCAGSVLIAACWVFPVPFLSIVSMPSFLLFFGSAVVCAIGRQNLSENAKLKSQLERYLRTMNLESNLVLIYPVYSVIFASLTGLGQFSMVFVLPVIKWILKTLLKKTVADLEDLIPVITITIDLFNALYQSKCMQSAGSIWTTIAIISIDAIQNAYSLRRLFEYMHEIEALTNVEIGSQGIVVYALELFETPNQLASEDLLALSVQSCSNISSPMSTQHVELVGKVHSAQLKIQQRSKSKPSLQRSSSIPTTWQGKPAYNAVVPWTSAATPTIDTTRAGPIRTTQVLPLSMEAAIVRHKLTSKEQAALLKRTLELLWKCELLILVEYVESAVPFLYAVYLSILYQLPNAKYYPGMDEITPEKLRGILLSLIIYGFLELSSLLYVHAILKWRFKLSPLHQLAFALENEWLLIQGMFMAWVVIVLQFTLVHYGM</sequence>
<evidence type="ECO:0000256" key="1">
    <source>
        <dbReference type="SAM" id="Phobius"/>
    </source>
</evidence>
<feature type="transmembrane region" description="Helical" evidence="1">
    <location>
        <begin position="50"/>
        <end position="72"/>
    </location>
</feature>